<keyword evidence="1" id="KW-0862">Zinc</keyword>
<dbReference type="PANTHER" id="PTHR15838:SF1">
    <property type="entry name" value="ZINC FINGER CCHC DOMAIN-CONTAINING PROTEIN 17"/>
    <property type="match status" value="1"/>
</dbReference>
<dbReference type="SMART" id="SM00316">
    <property type="entry name" value="S1"/>
    <property type="match status" value="1"/>
</dbReference>
<accession>A0A9N9F3T2</accession>
<reference evidence="5" key="1">
    <citation type="submission" date="2021-06" db="EMBL/GenBank/DDBJ databases">
        <authorList>
            <person name="Kallberg Y."/>
            <person name="Tangrot J."/>
            <person name="Rosling A."/>
        </authorList>
    </citation>
    <scope>NUCLEOTIDE SEQUENCE</scope>
    <source>
        <strain evidence="5">IA702</strain>
    </source>
</reference>
<dbReference type="EMBL" id="CAJVPJ010000291">
    <property type="protein sequence ID" value="CAG8507197.1"/>
    <property type="molecule type" value="Genomic_DNA"/>
</dbReference>
<feature type="compositionally biased region" description="Basic and acidic residues" evidence="2">
    <location>
        <begin position="181"/>
        <end position="195"/>
    </location>
</feature>
<evidence type="ECO:0000313" key="5">
    <source>
        <dbReference type="EMBL" id="CAG8507197.1"/>
    </source>
</evidence>
<dbReference type="GO" id="GO:0043489">
    <property type="term" value="P:RNA stabilization"/>
    <property type="evidence" value="ECO:0007669"/>
    <property type="project" value="TreeGrafter"/>
</dbReference>
<name>A0A9N9F3T2_9GLOM</name>
<feature type="compositionally biased region" description="Polar residues" evidence="2">
    <location>
        <begin position="16"/>
        <end position="31"/>
    </location>
</feature>
<dbReference type="PANTHER" id="PTHR15838">
    <property type="entry name" value="NUCLEOLAR PROTEIN OF 40 KDA"/>
    <property type="match status" value="1"/>
</dbReference>
<evidence type="ECO:0000259" key="4">
    <source>
        <dbReference type="PROSITE" id="PS50158"/>
    </source>
</evidence>
<keyword evidence="1" id="KW-0863">Zinc-finger</keyword>
<keyword evidence="1" id="KW-0479">Metal-binding</keyword>
<organism evidence="5 6">
    <name type="scientific">Paraglomus occultum</name>
    <dbReference type="NCBI Taxonomy" id="144539"/>
    <lineage>
        <taxon>Eukaryota</taxon>
        <taxon>Fungi</taxon>
        <taxon>Fungi incertae sedis</taxon>
        <taxon>Mucoromycota</taxon>
        <taxon>Glomeromycotina</taxon>
        <taxon>Glomeromycetes</taxon>
        <taxon>Paraglomerales</taxon>
        <taxon>Paraglomeraceae</taxon>
        <taxon>Paraglomus</taxon>
    </lineage>
</organism>
<sequence>MSTERSRAPLTPQRKAFNSRSNRQPHSNVHPQLSEIHQAKIVSIQEYGAFAEIKGYPRHGLIHKSHISKYRSENVGEILEVGDIVWVKVIGVEEQDGKTKIKLSMRYVDQGRGEDLDPNNVQLSQDQNRHKSTSASKMVNPIEIADAVVNATCRRCGGKGHMDTDCFVQQGEHPSHKSRRIKEVKTMEDALEVMRRKARKKERQKHKHSGGDKRKSRNKSSISRRKDHSSTTESPSSD</sequence>
<dbReference type="AlphaFoldDB" id="A0A9N9F3T2"/>
<dbReference type="OrthoDB" id="1918363at2759"/>
<dbReference type="InterPro" id="IPR012340">
    <property type="entry name" value="NA-bd_OB-fold"/>
</dbReference>
<comment type="caution">
    <text evidence="5">The sequence shown here is derived from an EMBL/GenBank/DDBJ whole genome shotgun (WGS) entry which is preliminary data.</text>
</comment>
<dbReference type="PROSITE" id="PS50126">
    <property type="entry name" value="S1"/>
    <property type="match status" value="1"/>
</dbReference>
<feature type="region of interest" description="Disordered" evidence="2">
    <location>
        <begin position="112"/>
        <end position="135"/>
    </location>
</feature>
<keyword evidence="6" id="KW-1185">Reference proteome</keyword>
<gene>
    <name evidence="5" type="ORF">POCULU_LOCUS2879</name>
</gene>
<protein>
    <submittedName>
        <fullName evidence="5">8686_t:CDS:1</fullName>
    </submittedName>
</protein>
<feature type="region of interest" description="Disordered" evidence="2">
    <location>
        <begin position="169"/>
        <end position="238"/>
    </location>
</feature>
<feature type="domain" description="CCHC-type" evidence="4">
    <location>
        <begin position="153"/>
        <end position="166"/>
    </location>
</feature>
<evidence type="ECO:0000313" key="6">
    <source>
        <dbReference type="Proteomes" id="UP000789572"/>
    </source>
</evidence>
<dbReference type="Pfam" id="PF00575">
    <property type="entry name" value="S1"/>
    <property type="match status" value="1"/>
</dbReference>
<evidence type="ECO:0000256" key="1">
    <source>
        <dbReference type="PROSITE-ProRule" id="PRU00047"/>
    </source>
</evidence>
<feature type="domain" description="S1 motif" evidence="3">
    <location>
        <begin position="34"/>
        <end position="106"/>
    </location>
</feature>
<dbReference type="Gene3D" id="2.40.50.140">
    <property type="entry name" value="Nucleic acid-binding proteins"/>
    <property type="match status" value="1"/>
</dbReference>
<evidence type="ECO:0000259" key="3">
    <source>
        <dbReference type="PROSITE" id="PS50126"/>
    </source>
</evidence>
<evidence type="ECO:0000256" key="2">
    <source>
        <dbReference type="SAM" id="MobiDB-lite"/>
    </source>
</evidence>
<dbReference type="PROSITE" id="PS50158">
    <property type="entry name" value="ZF_CCHC"/>
    <property type="match status" value="1"/>
</dbReference>
<dbReference type="InterPro" id="IPR003029">
    <property type="entry name" value="S1_domain"/>
</dbReference>
<feature type="region of interest" description="Disordered" evidence="2">
    <location>
        <begin position="1"/>
        <end position="32"/>
    </location>
</feature>
<dbReference type="Proteomes" id="UP000789572">
    <property type="component" value="Unassembled WGS sequence"/>
</dbReference>
<dbReference type="GO" id="GO:0003723">
    <property type="term" value="F:RNA binding"/>
    <property type="evidence" value="ECO:0007669"/>
    <property type="project" value="TreeGrafter"/>
</dbReference>
<dbReference type="InterPro" id="IPR001878">
    <property type="entry name" value="Znf_CCHC"/>
</dbReference>
<dbReference type="SUPFAM" id="SSF50249">
    <property type="entry name" value="Nucleic acid-binding proteins"/>
    <property type="match status" value="1"/>
</dbReference>
<proteinExistence type="predicted"/>
<dbReference type="GO" id="GO:0008270">
    <property type="term" value="F:zinc ion binding"/>
    <property type="evidence" value="ECO:0007669"/>
    <property type="project" value="UniProtKB-KW"/>
</dbReference>
<feature type="compositionally biased region" description="Basic residues" evidence="2">
    <location>
        <begin position="196"/>
        <end position="227"/>
    </location>
</feature>